<keyword evidence="2" id="KW-1185">Reference proteome</keyword>
<proteinExistence type="predicted"/>
<evidence type="ECO:0000313" key="2">
    <source>
        <dbReference type="Proteomes" id="UP000814033"/>
    </source>
</evidence>
<protein>
    <submittedName>
        <fullName evidence="1">Uncharacterized protein</fullName>
    </submittedName>
</protein>
<dbReference type="EMBL" id="MU276083">
    <property type="protein sequence ID" value="KAI0042130.1"/>
    <property type="molecule type" value="Genomic_DNA"/>
</dbReference>
<sequence length="450" mass="49527">SWPDASRVHLGGYFLAEAAKHGINGVPKLVKNDGEADEEVPVHGGKSDQVIARELLDNKLPRRHTGGVDMLEVVEDTAYSEPETDSESEADSAPEADSRSDGGTLVDEDISPPEPEAPVRILDDDDGNSGKGIRKHSRLLTTPERRPIYHFQNRSELVRGIIDIVTVHEKLYNTAHILTRDMTVLNVGFDNQCPSNGMIFNLANAMHHPPDNDRKPSLIARPVNIFFISPELVVVADDAQRELHFRHDLEAVFWMIIFNCLAYDGPDVPVFPECQSPLWHRRFGNWRMSTAAEIADSKIANAILIPRHGAYTQLFTKYFEPLAPMVAELSALMFGANKEFLATISSSPFSHADMIKVLREWLPKIEAVPEPMPEPTPEPTPAPAPIHTRAAGRGRARGKGGVGSTAGEHRHRYSTRASTQPQPSVPVAGPSSKGKRQASTADRNAAKKRA</sequence>
<organism evidence="1 2">
    <name type="scientific">Auriscalpium vulgare</name>
    <dbReference type="NCBI Taxonomy" id="40419"/>
    <lineage>
        <taxon>Eukaryota</taxon>
        <taxon>Fungi</taxon>
        <taxon>Dikarya</taxon>
        <taxon>Basidiomycota</taxon>
        <taxon>Agaricomycotina</taxon>
        <taxon>Agaricomycetes</taxon>
        <taxon>Russulales</taxon>
        <taxon>Auriscalpiaceae</taxon>
        <taxon>Auriscalpium</taxon>
    </lineage>
</organism>
<name>A0ACB8RDD3_9AGAM</name>
<accession>A0ACB8RDD3</accession>
<dbReference type="Proteomes" id="UP000814033">
    <property type="component" value="Unassembled WGS sequence"/>
</dbReference>
<gene>
    <name evidence="1" type="ORF">FA95DRAFT_1575944</name>
</gene>
<reference evidence="1" key="1">
    <citation type="submission" date="2021-02" db="EMBL/GenBank/DDBJ databases">
        <authorList>
            <consortium name="DOE Joint Genome Institute"/>
            <person name="Ahrendt S."/>
            <person name="Looney B.P."/>
            <person name="Miyauchi S."/>
            <person name="Morin E."/>
            <person name="Drula E."/>
            <person name="Courty P.E."/>
            <person name="Chicoki N."/>
            <person name="Fauchery L."/>
            <person name="Kohler A."/>
            <person name="Kuo A."/>
            <person name="Labutti K."/>
            <person name="Pangilinan J."/>
            <person name="Lipzen A."/>
            <person name="Riley R."/>
            <person name="Andreopoulos W."/>
            <person name="He G."/>
            <person name="Johnson J."/>
            <person name="Barry K.W."/>
            <person name="Grigoriev I.V."/>
            <person name="Nagy L."/>
            <person name="Hibbett D."/>
            <person name="Henrissat B."/>
            <person name="Matheny P.B."/>
            <person name="Labbe J."/>
            <person name="Martin F."/>
        </authorList>
    </citation>
    <scope>NUCLEOTIDE SEQUENCE</scope>
    <source>
        <strain evidence="1">FP105234-sp</strain>
    </source>
</reference>
<reference evidence="1" key="2">
    <citation type="journal article" date="2022" name="New Phytol.">
        <title>Evolutionary transition to the ectomycorrhizal habit in the genomes of a hyperdiverse lineage of mushroom-forming fungi.</title>
        <authorList>
            <person name="Looney B."/>
            <person name="Miyauchi S."/>
            <person name="Morin E."/>
            <person name="Drula E."/>
            <person name="Courty P.E."/>
            <person name="Kohler A."/>
            <person name="Kuo A."/>
            <person name="LaButti K."/>
            <person name="Pangilinan J."/>
            <person name="Lipzen A."/>
            <person name="Riley R."/>
            <person name="Andreopoulos W."/>
            <person name="He G."/>
            <person name="Johnson J."/>
            <person name="Nolan M."/>
            <person name="Tritt A."/>
            <person name="Barry K.W."/>
            <person name="Grigoriev I.V."/>
            <person name="Nagy L.G."/>
            <person name="Hibbett D."/>
            <person name="Henrissat B."/>
            <person name="Matheny P.B."/>
            <person name="Labbe J."/>
            <person name="Martin F.M."/>
        </authorList>
    </citation>
    <scope>NUCLEOTIDE SEQUENCE</scope>
    <source>
        <strain evidence="1">FP105234-sp</strain>
    </source>
</reference>
<evidence type="ECO:0000313" key="1">
    <source>
        <dbReference type="EMBL" id="KAI0042130.1"/>
    </source>
</evidence>
<comment type="caution">
    <text evidence="1">The sequence shown here is derived from an EMBL/GenBank/DDBJ whole genome shotgun (WGS) entry which is preliminary data.</text>
</comment>
<feature type="non-terminal residue" evidence="1">
    <location>
        <position position="1"/>
    </location>
</feature>